<keyword evidence="2" id="KW-1185">Reference proteome</keyword>
<accession>A0AAW0L1G1</accession>
<dbReference type="Proteomes" id="UP000237347">
    <property type="component" value="Unassembled WGS sequence"/>
</dbReference>
<dbReference type="EMBL" id="PKMF04000178">
    <property type="protein sequence ID" value="KAK7844917.1"/>
    <property type="molecule type" value="Genomic_DNA"/>
</dbReference>
<comment type="caution">
    <text evidence="1">The sequence shown here is derived from an EMBL/GenBank/DDBJ whole genome shotgun (WGS) entry which is preliminary data.</text>
</comment>
<evidence type="ECO:0000313" key="1">
    <source>
        <dbReference type="EMBL" id="KAK7844917.1"/>
    </source>
</evidence>
<name>A0AAW0L1G1_QUESU</name>
<organism evidence="1 2">
    <name type="scientific">Quercus suber</name>
    <name type="common">Cork oak</name>
    <dbReference type="NCBI Taxonomy" id="58331"/>
    <lineage>
        <taxon>Eukaryota</taxon>
        <taxon>Viridiplantae</taxon>
        <taxon>Streptophyta</taxon>
        <taxon>Embryophyta</taxon>
        <taxon>Tracheophyta</taxon>
        <taxon>Spermatophyta</taxon>
        <taxon>Magnoliopsida</taxon>
        <taxon>eudicotyledons</taxon>
        <taxon>Gunneridae</taxon>
        <taxon>Pentapetalae</taxon>
        <taxon>rosids</taxon>
        <taxon>fabids</taxon>
        <taxon>Fagales</taxon>
        <taxon>Fagaceae</taxon>
        <taxon>Quercus</taxon>
    </lineage>
</organism>
<proteinExistence type="predicted"/>
<protein>
    <submittedName>
        <fullName evidence="1">Uncharacterized protein</fullName>
    </submittedName>
</protein>
<reference evidence="1 2" key="1">
    <citation type="journal article" date="2018" name="Sci. Data">
        <title>The draft genome sequence of cork oak.</title>
        <authorList>
            <person name="Ramos A.M."/>
            <person name="Usie A."/>
            <person name="Barbosa P."/>
            <person name="Barros P.M."/>
            <person name="Capote T."/>
            <person name="Chaves I."/>
            <person name="Simoes F."/>
            <person name="Abreu I."/>
            <person name="Carrasquinho I."/>
            <person name="Faro C."/>
            <person name="Guimaraes J.B."/>
            <person name="Mendonca D."/>
            <person name="Nobrega F."/>
            <person name="Rodrigues L."/>
            <person name="Saibo N.J.M."/>
            <person name="Varela M.C."/>
            <person name="Egas C."/>
            <person name="Matos J."/>
            <person name="Miguel C.M."/>
            <person name="Oliveira M.M."/>
            <person name="Ricardo C.P."/>
            <person name="Goncalves S."/>
        </authorList>
    </citation>
    <scope>NUCLEOTIDE SEQUENCE [LARGE SCALE GENOMIC DNA]</scope>
    <source>
        <strain evidence="2">cv. HL8</strain>
    </source>
</reference>
<sequence>MCWYFFFSKSIKICC</sequence>
<evidence type="ECO:0000313" key="2">
    <source>
        <dbReference type="Proteomes" id="UP000237347"/>
    </source>
</evidence>
<gene>
    <name evidence="1" type="ORF">CFP56_010200</name>
</gene>